<reference evidence="2" key="1">
    <citation type="submission" date="2021-02" db="EMBL/GenBank/DDBJ databases">
        <authorList>
            <person name="Nowell W R."/>
        </authorList>
    </citation>
    <scope>NUCLEOTIDE SEQUENCE</scope>
</reference>
<dbReference type="Proteomes" id="UP000663868">
    <property type="component" value="Unassembled WGS sequence"/>
</dbReference>
<accession>A0A813QAJ2</accession>
<dbReference type="EMBL" id="CAJNOE010000028">
    <property type="protein sequence ID" value="CAF0764344.1"/>
    <property type="molecule type" value="Genomic_DNA"/>
</dbReference>
<evidence type="ECO:0000313" key="4">
    <source>
        <dbReference type="Proteomes" id="UP000663860"/>
    </source>
</evidence>
<feature type="compositionally biased region" description="Low complexity" evidence="1">
    <location>
        <begin position="7"/>
        <end position="23"/>
    </location>
</feature>
<evidence type="ECO:0000313" key="3">
    <source>
        <dbReference type="EMBL" id="CAF3547496.1"/>
    </source>
</evidence>
<name>A0A813QAJ2_9BILA</name>
<feature type="compositionally biased region" description="Low complexity" evidence="1">
    <location>
        <begin position="46"/>
        <end position="57"/>
    </location>
</feature>
<feature type="compositionally biased region" description="Polar residues" evidence="1">
    <location>
        <begin position="69"/>
        <end position="79"/>
    </location>
</feature>
<evidence type="ECO:0000313" key="2">
    <source>
        <dbReference type="EMBL" id="CAF0764344.1"/>
    </source>
</evidence>
<comment type="caution">
    <text evidence="2">The sequence shown here is derived from an EMBL/GenBank/DDBJ whole genome shotgun (WGS) entry which is preliminary data.</text>
</comment>
<sequence length="545" mass="63583">MKRSIVINNSNDNNQINDTNKQQQQRKRSLENNTSIIKFKKRRHFSPQSNNHSQSSSVARNKSKKRSSVNDSIVETKVNSQTSRKSSSRRQSYSIEHLAEITLPNWECISSNIDQILSNKHTQSGVYAHEVHLVQQELEALLSMSIVRENLLQDLLHPNKIINNDNIRSKIRQHQQAEYIYSSNKILNKSLPPLINQTQQRHHSPNLLLDRQVTITPIIGTHIDKIWSDINTYYRKISSNDILTIRHLVEFNQQLEEKIHQYKIEYKNNILTQSNITEQLNEENFQELINITQTNPLISNYVDRTSIGHFQNKLYDRMPQTSPVYKTPVSSPFYRKSFGSYLDNNSSLRSSPRLHSHHRIGLGSLSHLKSNDDHDRSLLLKSKKNIRMTSISPPLSIKFQERAQLVHDYLTDQHPLTNVKRQLFNDIKSTKKRKSSLTIHNNHCTDIFESKLSTLISLLHESSTLCSYALDRANLQSNNEQTWQKLNTIEHDMELLLKKIELTGDNTNSINLEKTYHTLDHLLKDWKKYEDNFDQQTQILFTDNN</sequence>
<dbReference type="Proteomes" id="UP000663860">
    <property type="component" value="Unassembled WGS sequence"/>
</dbReference>
<evidence type="ECO:0000256" key="1">
    <source>
        <dbReference type="SAM" id="MobiDB-lite"/>
    </source>
</evidence>
<dbReference type="AlphaFoldDB" id="A0A813QAJ2"/>
<proteinExistence type="predicted"/>
<feature type="compositionally biased region" description="Low complexity" evidence="1">
    <location>
        <begin position="80"/>
        <end position="92"/>
    </location>
</feature>
<feature type="region of interest" description="Disordered" evidence="1">
    <location>
        <begin position="1"/>
        <end position="92"/>
    </location>
</feature>
<protein>
    <submittedName>
        <fullName evidence="2">Uncharacterized protein</fullName>
    </submittedName>
</protein>
<dbReference type="EMBL" id="CAJOBB010000074">
    <property type="protein sequence ID" value="CAF3547496.1"/>
    <property type="molecule type" value="Genomic_DNA"/>
</dbReference>
<organism evidence="2 4">
    <name type="scientific">Adineta steineri</name>
    <dbReference type="NCBI Taxonomy" id="433720"/>
    <lineage>
        <taxon>Eukaryota</taxon>
        <taxon>Metazoa</taxon>
        <taxon>Spiralia</taxon>
        <taxon>Gnathifera</taxon>
        <taxon>Rotifera</taxon>
        <taxon>Eurotatoria</taxon>
        <taxon>Bdelloidea</taxon>
        <taxon>Adinetida</taxon>
        <taxon>Adinetidae</taxon>
        <taxon>Adineta</taxon>
    </lineage>
</organism>
<gene>
    <name evidence="2" type="ORF">IZO911_LOCUS4905</name>
    <name evidence="3" type="ORF">KXQ929_LOCUS2482</name>
</gene>